<dbReference type="EMBL" id="GBXM01018063">
    <property type="protein sequence ID" value="JAH90514.1"/>
    <property type="molecule type" value="Transcribed_RNA"/>
</dbReference>
<evidence type="ECO:0000313" key="1">
    <source>
        <dbReference type="EMBL" id="JAH90514.1"/>
    </source>
</evidence>
<name>A0A0E9WJE1_ANGAN</name>
<reference evidence="1" key="2">
    <citation type="journal article" date="2015" name="Fish Shellfish Immunol.">
        <title>Early steps in the European eel (Anguilla anguilla)-Vibrio vulnificus interaction in the gills: Role of the RtxA13 toxin.</title>
        <authorList>
            <person name="Callol A."/>
            <person name="Pajuelo D."/>
            <person name="Ebbesson L."/>
            <person name="Teles M."/>
            <person name="MacKenzie S."/>
            <person name="Amaro C."/>
        </authorList>
    </citation>
    <scope>NUCLEOTIDE SEQUENCE</scope>
</reference>
<accession>A0A0E9WJE1</accession>
<sequence length="71" mass="8109">MRVPGKRAILESLIAERWMLEALQNGVLDSPENKSLVTPGNRMINLSDHVSMRIYNDYFFIEINGHCCVCV</sequence>
<dbReference type="AlphaFoldDB" id="A0A0E9WJE1"/>
<organism evidence="1">
    <name type="scientific">Anguilla anguilla</name>
    <name type="common">European freshwater eel</name>
    <name type="synonym">Muraena anguilla</name>
    <dbReference type="NCBI Taxonomy" id="7936"/>
    <lineage>
        <taxon>Eukaryota</taxon>
        <taxon>Metazoa</taxon>
        <taxon>Chordata</taxon>
        <taxon>Craniata</taxon>
        <taxon>Vertebrata</taxon>
        <taxon>Euteleostomi</taxon>
        <taxon>Actinopterygii</taxon>
        <taxon>Neopterygii</taxon>
        <taxon>Teleostei</taxon>
        <taxon>Anguilliformes</taxon>
        <taxon>Anguillidae</taxon>
        <taxon>Anguilla</taxon>
    </lineage>
</organism>
<protein>
    <submittedName>
        <fullName evidence="1">Uncharacterized protein</fullName>
    </submittedName>
</protein>
<reference evidence="1" key="1">
    <citation type="submission" date="2014-11" db="EMBL/GenBank/DDBJ databases">
        <authorList>
            <person name="Amaro Gonzalez C."/>
        </authorList>
    </citation>
    <scope>NUCLEOTIDE SEQUENCE</scope>
</reference>
<proteinExistence type="predicted"/>